<comment type="caution">
    <text evidence="1">The sequence shown here is derived from an EMBL/GenBank/DDBJ whole genome shotgun (WGS) entry which is preliminary data.</text>
</comment>
<sequence length="309" mass="36421">MKRDENMAREYAKKDNMLSKEIRYKKTEKGMMITEYYGNDSYVVLPDEIEGEPVTILGDYAFSRNLSVEEIWMPLELKEVGRYAFYRCRNLRKLVLGNRLLDMGGGALTGCHLEEVEIYLQDGKKSCLKSIVEEMRYQMRIYLHTPEGGQEAKLLFPEHYEEAVENTPARILETHHHGAGGYYRQCFYDRELDCRKYDEMFYHTVAEDTEETAVELALNRLRFPAELSDKNRQGYEEYLKKHMTAVAKWTVKQEEVEGIRFLQRRKLWTEQSLQAGMDFAAEGSKTEILSIFMDIRKDQFPKKKKTFEL</sequence>
<protein>
    <submittedName>
        <fullName evidence="1">Leucine-rich repeat protein</fullName>
    </submittedName>
</protein>
<dbReference type="Proteomes" id="UP000449249">
    <property type="component" value="Unassembled WGS sequence"/>
</dbReference>
<dbReference type="Pfam" id="PF13306">
    <property type="entry name" value="LRR_5"/>
    <property type="match status" value="1"/>
</dbReference>
<evidence type="ECO:0000313" key="1">
    <source>
        <dbReference type="EMBL" id="MZK11054.1"/>
    </source>
</evidence>
<dbReference type="RefSeq" id="WP_161170432.1">
    <property type="nucleotide sequence ID" value="NZ_WWSF01000010.1"/>
</dbReference>
<dbReference type="Gene3D" id="3.80.10.10">
    <property type="entry name" value="Ribonuclease Inhibitor"/>
    <property type="match status" value="1"/>
</dbReference>
<gene>
    <name evidence="1" type="ORF">GT576_12060</name>
</gene>
<evidence type="ECO:0000313" key="2">
    <source>
        <dbReference type="Proteomes" id="UP000449249"/>
    </source>
</evidence>
<dbReference type="InterPro" id="IPR032675">
    <property type="entry name" value="LRR_dom_sf"/>
</dbReference>
<dbReference type="AlphaFoldDB" id="A0A6N9JY12"/>
<reference evidence="1 2" key="1">
    <citation type="journal article" date="2019" name="Nat. Med.">
        <title>A library of human gut bacterial isolates paired with longitudinal multiomics data enables mechanistic microbiome research.</title>
        <authorList>
            <person name="Poyet M."/>
            <person name="Groussin M."/>
            <person name="Gibbons S.M."/>
            <person name="Avila-Pacheco J."/>
            <person name="Jiang X."/>
            <person name="Kearney S.M."/>
            <person name="Perrotta A.R."/>
            <person name="Berdy B."/>
            <person name="Zhao S."/>
            <person name="Lieberman T.D."/>
            <person name="Swanson P.K."/>
            <person name="Smith M."/>
            <person name="Roesemann S."/>
            <person name="Alexander J.E."/>
            <person name="Rich S.A."/>
            <person name="Livny J."/>
            <person name="Vlamakis H."/>
            <person name="Clish C."/>
            <person name="Bullock K."/>
            <person name="Deik A."/>
            <person name="Scott J."/>
            <person name="Pierce K.A."/>
            <person name="Xavier R.J."/>
            <person name="Alm E.J."/>
        </authorList>
    </citation>
    <scope>NUCLEOTIDE SEQUENCE [LARGE SCALE GENOMIC DNA]</scope>
    <source>
        <strain evidence="1 2">BIOML-A1</strain>
    </source>
</reference>
<accession>A0A6N9JY12</accession>
<dbReference type="InterPro" id="IPR026906">
    <property type="entry name" value="LRR_5"/>
</dbReference>
<proteinExistence type="predicted"/>
<name>A0A6N9JY12_9FIRM</name>
<dbReference type="EMBL" id="WWSH01000010">
    <property type="protein sequence ID" value="MZK11054.1"/>
    <property type="molecule type" value="Genomic_DNA"/>
</dbReference>
<organism evidence="1 2">
    <name type="scientific">Dorea longicatena</name>
    <dbReference type="NCBI Taxonomy" id="88431"/>
    <lineage>
        <taxon>Bacteria</taxon>
        <taxon>Bacillati</taxon>
        <taxon>Bacillota</taxon>
        <taxon>Clostridia</taxon>
        <taxon>Lachnospirales</taxon>
        <taxon>Lachnospiraceae</taxon>
        <taxon>Dorea</taxon>
    </lineage>
</organism>